<accession>A0A1M6P1Z0</accession>
<dbReference type="Proteomes" id="UP000189935">
    <property type="component" value="Chromosome I"/>
</dbReference>
<evidence type="ECO:0000313" key="2">
    <source>
        <dbReference type="EMBL" id="SHK01985.1"/>
    </source>
</evidence>
<evidence type="ECO:0000256" key="1">
    <source>
        <dbReference type="SAM" id="Phobius"/>
    </source>
</evidence>
<dbReference type="AlphaFoldDB" id="A0A1M6P1Z0"/>
<organism evidence="2 3">
    <name type="scientific">Bradyrhizobium lablabi</name>
    <dbReference type="NCBI Taxonomy" id="722472"/>
    <lineage>
        <taxon>Bacteria</taxon>
        <taxon>Pseudomonadati</taxon>
        <taxon>Pseudomonadota</taxon>
        <taxon>Alphaproteobacteria</taxon>
        <taxon>Hyphomicrobiales</taxon>
        <taxon>Nitrobacteraceae</taxon>
        <taxon>Bradyrhizobium</taxon>
    </lineage>
</organism>
<proteinExistence type="predicted"/>
<keyword evidence="1" id="KW-0472">Membrane</keyword>
<gene>
    <name evidence="2" type="ORF">SAMN05444159_2199</name>
</gene>
<reference evidence="2 3" key="1">
    <citation type="submission" date="2016-11" db="EMBL/GenBank/DDBJ databases">
        <authorList>
            <person name="Jaros S."/>
            <person name="Januszkiewicz K."/>
            <person name="Wedrychowicz H."/>
        </authorList>
    </citation>
    <scope>NUCLEOTIDE SEQUENCE [LARGE SCALE GENOMIC DNA]</scope>
    <source>
        <strain evidence="2 3">GAS499</strain>
    </source>
</reference>
<keyword evidence="1" id="KW-1133">Transmembrane helix</keyword>
<sequence length="187" mass="20092">MSNSMPDRMTVTFAMTADDYARYFAVRSRRASRWANFLAYAAALFAAIPVALMFRLIGARQSASAATIDLIGQFSLASFLLGTVAIVAAGIFLRRKSINTLVAGTLNAFEPKTAVFDATGITLTGQLSQAMWRWAAISGFTSEKGLLLIWIGQSNAVAIPLRAFGDDSAWEAAKAFLRTQLSGARPA</sequence>
<feature type="transmembrane region" description="Helical" evidence="1">
    <location>
        <begin position="37"/>
        <end position="58"/>
    </location>
</feature>
<name>A0A1M6P1Z0_9BRAD</name>
<feature type="transmembrane region" description="Helical" evidence="1">
    <location>
        <begin position="70"/>
        <end position="93"/>
    </location>
</feature>
<evidence type="ECO:0000313" key="3">
    <source>
        <dbReference type="Proteomes" id="UP000189935"/>
    </source>
</evidence>
<protein>
    <submittedName>
        <fullName evidence="2">YcxB-like protein</fullName>
    </submittedName>
</protein>
<dbReference type="EMBL" id="LT670844">
    <property type="protein sequence ID" value="SHK01985.1"/>
    <property type="molecule type" value="Genomic_DNA"/>
</dbReference>
<keyword evidence="1" id="KW-0812">Transmembrane</keyword>